<accession>S7THG0</accession>
<reference evidence="1 2" key="1">
    <citation type="journal article" date="2013" name="Genome Announc.">
        <title>Draft genome sequences for three mercury-methylating, sulfate-reducing bacteria.</title>
        <authorList>
            <person name="Brown S.D."/>
            <person name="Hurt R.A.Jr."/>
            <person name="Gilmour C.C."/>
            <person name="Elias D.A."/>
        </authorList>
    </citation>
    <scope>NUCLEOTIDE SEQUENCE [LARGE SCALE GENOMIC DNA]</scope>
    <source>
        <strain evidence="1 2">DSM 2059</strain>
    </source>
</reference>
<proteinExistence type="predicted"/>
<evidence type="ECO:0000313" key="1">
    <source>
        <dbReference type="EMBL" id="EPR36065.1"/>
    </source>
</evidence>
<dbReference type="EMBL" id="ATHJ01000105">
    <property type="protein sequence ID" value="EPR36065.1"/>
    <property type="molecule type" value="Genomic_DNA"/>
</dbReference>
<dbReference type="STRING" id="897.B2D07_16525"/>
<protein>
    <submittedName>
        <fullName evidence="1">Uncharacterized protein</fullName>
    </submittedName>
</protein>
<evidence type="ECO:0000313" key="2">
    <source>
        <dbReference type="Proteomes" id="UP000014977"/>
    </source>
</evidence>
<dbReference type="Proteomes" id="UP000014977">
    <property type="component" value="Unassembled WGS sequence"/>
</dbReference>
<gene>
    <name evidence="1" type="ORF">dsmv_0770</name>
</gene>
<comment type="caution">
    <text evidence="1">The sequence shown here is derived from an EMBL/GenBank/DDBJ whole genome shotgun (WGS) entry which is preliminary data.</text>
</comment>
<dbReference type="AlphaFoldDB" id="S7THG0"/>
<sequence length="87" mass="9506">MSAPTVPANGSDGRPILRNEALKQRKPAHQRLDNMALDEVYSHIRPRKGVSRTRPALAAKRPLFATPLSRRETAAPSAALNPWDLGA</sequence>
<organism evidence="1 2">
    <name type="scientific">Desulfococcus multivorans DSM 2059</name>
    <dbReference type="NCBI Taxonomy" id="1121405"/>
    <lineage>
        <taxon>Bacteria</taxon>
        <taxon>Pseudomonadati</taxon>
        <taxon>Thermodesulfobacteriota</taxon>
        <taxon>Desulfobacteria</taxon>
        <taxon>Desulfobacterales</taxon>
        <taxon>Desulfococcaceae</taxon>
        <taxon>Desulfococcus</taxon>
    </lineage>
</organism>
<keyword evidence="2" id="KW-1185">Reference proteome</keyword>
<name>S7THG0_DESML</name>